<dbReference type="InterPro" id="IPR036249">
    <property type="entry name" value="Thioredoxin-like_sf"/>
</dbReference>
<reference evidence="2 3" key="1">
    <citation type="journal article" date="2006" name="Syst. Appl. Microbiol.">
        <title>Anoxybacillus amylolyticus sp. nov., a thermophilic amylase producing bacterium isolated from Mount Rittmann (Antarctica).</title>
        <authorList>
            <person name="Poli A."/>
            <person name="Esposito E."/>
            <person name="Lama L."/>
            <person name="Orlando P."/>
            <person name="Nicolaus G."/>
            <person name="de Appolonia F."/>
            <person name="Gambacorta A."/>
            <person name="Nicolaus B."/>
        </authorList>
    </citation>
    <scope>NUCLEOTIDE SEQUENCE [LARGE SCALE GENOMIC DNA]</scope>
    <source>
        <strain evidence="2 3">DSM 15939</strain>
    </source>
</reference>
<proteinExistence type="predicted"/>
<dbReference type="InterPro" id="IPR052565">
    <property type="entry name" value="Glutaredoxin-like_YDR286C"/>
</dbReference>
<keyword evidence="1" id="KW-0175">Coiled coil</keyword>
<dbReference type="InterPro" id="IPR008554">
    <property type="entry name" value="Glutaredoxin-like"/>
</dbReference>
<evidence type="ECO:0000313" key="3">
    <source>
        <dbReference type="Proteomes" id="UP000076865"/>
    </source>
</evidence>
<accession>A0A160F4F2</accession>
<dbReference type="Gene3D" id="3.40.30.10">
    <property type="entry name" value="Glutaredoxin"/>
    <property type="match status" value="1"/>
</dbReference>
<name>A0A160F4F2_9BACL</name>
<dbReference type="PANTHER" id="PTHR33558:SF1">
    <property type="entry name" value="GLUTAREDOXIN-LIKE PROTEIN C5ORF63 HOMOLOG"/>
    <property type="match status" value="1"/>
</dbReference>
<evidence type="ECO:0000313" key="2">
    <source>
        <dbReference type="EMBL" id="ANB61319.1"/>
    </source>
</evidence>
<keyword evidence="3" id="KW-1185">Reference proteome</keyword>
<dbReference type="PATRIC" id="fig|294699.3.peg.572"/>
<organism evidence="2 3">
    <name type="scientific">Anoxybacteroides amylolyticum</name>
    <dbReference type="NCBI Taxonomy" id="294699"/>
    <lineage>
        <taxon>Bacteria</taxon>
        <taxon>Bacillati</taxon>
        <taxon>Bacillota</taxon>
        <taxon>Bacilli</taxon>
        <taxon>Bacillales</taxon>
        <taxon>Anoxybacillaceae</taxon>
        <taxon>Anoxybacteroides</taxon>
    </lineage>
</organism>
<dbReference type="Pfam" id="PF05768">
    <property type="entry name" value="Glrx-like"/>
    <property type="match status" value="1"/>
</dbReference>
<protein>
    <submittedName>
        <fullName evidence="2">Glutaredoxin family protein</fullName>
    </submittedName>
</protein>
<dbReference type="Proteomes" id="UP000076865">
    <property type="component" value="Chromosome"/>
</dbReference>
<dbReference type="PANTHER" id="PTHR33558">
    <property type="entry name" value="GLUTAREDOXIN-LIKE PROTEIN C5ORF63 HOMOLOG"/>
    <property type="match status" value="1"/>
</dbReference>
<dbReference type="KEGG" id="aamy:GFC30_578"/>
<sequence length="81" mass="9583">MIVNLYSKIDCSLCEKAKAVLQELQQECEFEINEIDIYQDDALLEKYQLMIPVVEVDGEELAYGRIHKEFIRKRLLERMTS</sequence>
<evidence type="ECO:0000256" key="1">
    <source>
        <dbReference type="SAM" id="Coils"/>
    </source>
</evidence>
<gene>
    <name evidence="2" type="ORF">GFC30_578</name>
</gene>
<dbReference type="SUPFAM" id="SSF52833">
    <property type="entry name" value="Thioredoxin-like"/>
    <property type="match status" value="1"/>
</dbReference>
<feature type="coiled-coil region" evidence="1">
    <location>
        <begin position="14"/>
        <end position="41"/>
    </location>
</feature>
<dbReference type="EMBL" id="CP015438">
    <property type="protein sequence ID" value="ANB61319.1"/>
    <property type="molecule type" value="Genomic_DNA"/>
</dbReference>
<dbReference type="AlphaFoldDB" id="A0A160F4F2"/>
<dbReference type="RefSeq" id="WP_066322815.1">
    <property type="nucleotide sequence ID" value="NZ_CP015438.1"/>
</dbReference>
<dbReference type="OrthoDB" id="32865at2"/>